<keyword evidence="1" id="KW-0472">Membrane</keyword>
<dbReference type="OMA" id="GHEKMAM"/>
<keyword evidence="1" id="KW-1133">Transmembrane helix</keyword>
<feature type="domain" description="PGG" evidence="2">
    <location>
        <begin position="175"/>
        <end position="285"/>
    </location>
</feature>
<dbReference type="InterPro" id="IPR036770">
    <property type="entry name" value="Ankyrin_rpt-contain_sf"/>
</dbReference>
<dbReference type="GO" id="GO:0016020">
    <property type="term" value="C:membrane"/>
    <property type="evidence" value="ECO:0007669"/>
    <property type="project" value="TreeGrafter"/>
</dbReference>
<feature type="transmembrane region" description="Helical" evidence="1">
    <location>
        <begin position="294"/>
        <end position="314"/>
    </location>
</feature>
<evidence type="ECO:0000313" key="4">
    <source>
        <dbReference type="Proteomes" id="UP000238479"/>
    </source>
</evidence>
<dbReference type="SUPFAM" id="SSF48403">
    <property type="entry name" value="Ankyrin repeat"/>
    <property type="match status" value="1"/>
</dbReference>
<reference evidence="3 4" key="1">
    <citation type="journal article" date="2018" name="Nat. Genet.">
        <title>The Rosa genome provides new insights in the design of modern roses.</title>
        <authorList>
            <person name="Bendahmane M."/>
        </authorList>
    </citation>
    <scope>NUCLEOTIDE SEQUENCE [LARGE SCALE GENOMIC DNA]</scope>
    <source>
        <strain evidence="4">cv. Old Blush</strain>
    </source>
</reference>
<evidence type="ECO:0000313" key="3">
    <source>
        <dbReference type="EMBL" id="PRQ54684.1"/>
    </source>
</evidence>
<dbReference type="PANTHER" id="PTHR24177">
    <property type="entry name" value="CASKIN"/>
    <property type="match status" value="1"/>
</dbReference>
<dbReference type="STRING" id="74649.A0A2P6S7R4"/>
<accession>A0A2P6S7R4</accession>
<dbReference type="Proteomes" id="UP000238479">
    <property type="component" value="Chromosome 1"/>
</dbReference>
<feature type="transmembrane region" description="Helical" evidence="1">
    <location>
        <begin position="185"/>
        <end position="206"/>
    </location>
</feature>
<evidence type="ECO:0000256" key="1">
    <source>
        <dbReference type="SAM" id="Phobius"/>
    </source>
</evidence>
<name>A0A2P6S7R4_ROSCH</name>
<feature type="transmembrane region" description="Helical" evidence="1">
    <location>
        <begin position="266"/>
        <end position="288"/>
    </location>
</feature>
<dbReference type="Gene3D" id="1.25.40.20">
    <property type="entry name" value="Ankyrin repeat-containing domain"/>
    <property type="match status" value="1"/>
</dbReference>
<dbReference type="Gramene" id="PRQ54684">
    <property type="protein sequence ID" value="PRQ54684"/>
    <property type="gene ID" value="RchiOBHm_Chr1g0316411"/>
</dbReference>
<dbReference type="Pfam" id="PF13962">
    <property type="entry name" value="PGG"/>
    <property type="match status" value="1"/>
</dbReference>
<gene>
    <name evidence="3" type="ORF">RchiOBHm_Chr1g0316411</name>
</gene>
<comment type="caution">
    <text evidence="3">The sequence shown here is derived from an EMBL/GenBank/DDBJ whole genome shotgun (WGS) entry which is preliminary data.</text>
</comment>
<keyword evidence="1" id="KW-0812">Transmembrane</keyword>
<proteinExistence type="predicted"/>
<protein>
    <submittedName>
        <fullName evidence="3">Putative ankyrin repeat-containing domain, PGG domain-containing protein</fullName>
    </submittedName>
</protein>
<feature type="transmembrane region" description="Helical" evidence="1">
    <location>
        <begin position="218"/>
        <end position="245"/>
    </location>
</feature>
<keyword evidence="4" id="KW-1185">Reference proteome</keyword>
<dbReference type="InterPro" id="IPR026961">
    <property type="entry name" value="PGG_dom"/>
</dbReference>
<organism evidence="3 4">
    <name type="scientific">Rosa chinensis</name>
    <name type="common">China rose</name>
    <dbReference type="NCBI Taxonomy" id="74649"/>
    <lineage>
        <taxon>Eukaryota</taxon>
        <taxon>Viridiplantae</taxon>
        <taxon>Streptophyta</taxon>
        <taxon>Embryophyta</taxon>
        <taxon>Tracheophyta</taxon>
        <taxon>Spermatophyta</taxon>
        <taxon>Magnoliopsida</taxon>
        <taxon>eudicotyledons</taxon>
        <taxon>Gunneridae</taxon>
        <taxon>Pentapetalae</taxon>
        <taxon>rosids</taxon>
        <taxon>fabids</taxon>
        <taxon>Rosales</taxon>
        <taxon>Rosaceae</taxon>
        <taxon>Rosoideae</taxon>
        <taxon>Rosoideae incertae sedis</taxon>
        <taxon>Rosa</taxon>
    </lineage>
</organism>
<dbReference type="EMBL" id="PDCK01000039">
    <property type="protein sequence ID" value="PRQ54684.1"/>
    <property type="molecule type" value="Genomic_DNA"/>
</dbReference>
<evidence type="ECO:0000259" key="2">
    <source>
        <dbReference type="Pfam" id="PF13962"/>
    </source>
</evidence>
<dbReference type="AlphaFoldDB" id="A0A2P6S7R4"/>
<sequence length="335" mass="37479">MQSMCGCPAHALVKALWRSVTTNEEFAELVKTPTHLLFDALKSGNSEFVTTLVHYYPALLWEKDSENHTIIHAAVSLRQANVCKLIHEIGLIKNVILALKDDRKNTMLHLAARLAPKSQLNKWSGAALRMQHELKWFEDVKRILPPSYIDMKNSDDQTAQEVFSSAHAELLKEAEKWMNDAAKSCMVVSSLLVSALFTTGITVALGGNNSSDHHLKRVSYQFFIISDAVALFMGLIATLMFFYILTSRYAEKDFLEDLPSKLLKGLIFLFISIIALMTTFSTVFFIAYGVKNALPYLVLLSAGVALVVFFKLLLPFGQEIRASTTSKSLFEPSHN</sequence>
<dbReference type="PANTHER" id="PTHR24177:SF434">
    <property type="entry name" value="PGG DOMAIN-CONTAINING PROTEIN"/>
    <property type="match status" value="1"/>
</dbReference>